<name>A0ABQ2Z2B8_9ACTN</name>
<organism evidence="1 2">
    <name type="scientific">Streptomyces hiroshimensis</name>
    <dbReference type="NCBI Taxonomy" id="66424"/>
    <lineage>
        <taxon>Bacteria</taxon>
        <taxon>Bacillati</taxon>
        <taxon>Actinomycetota</taxon>
        <taxon>Actinomycetes</taxon>
        <taxon>Kitasatosporales</taxon>
        <taxon>Streptomycetaceae</taxon>
        <taxon>Streptomyces</taxon>
    </lineage>
</organism>
<sequence length="463" mass="49900">MSSRINQKNRTERAVTDGIQEFPLGLGTTFAPHSVCAGNHGKLWVTTTNTATTGSGCVVGVKTLRPGELSPANHSHMPRLSAGIMKDPLGAAKVWFAAPAPPQQQDPIVSMLTTAGYPVTFYPLEPDAKAESIALETTKKGGSGEPTYEYSLLFAEPVHKYVGVLPITQSGAGQVEKMVVEHNTWLWDVAVSTEADGKTHTYWVTGQANTTPARTDNGLYKRGPGERTWERIILPGGATQKPFYVKADTEAVWVTATNPNQVIRINLATGRSKERNLGTAVPQQLTFTPEGEVWVASSEGIHVFDGQMEEEGTIIRLPSGGKAKGICVGSDGNIWYTNPDKKTLGRYPTAIARLGAPTRLGRTQVVSHTETVLHSKEHVDAPLVAEYVAGGRPIPGIPLTCRIEAEGATFEDNTRERVILTDQRGRVCLPPVYAGEFEEEALLSVGLGDTEPHVATTLHVRPA</sequence>
<comment type="caution">
    <text evidence="1">The sequence shown here is derived from an EMBL/GenBank/DDBJ whole genome shotgun (WGS) entry which is preliminary data.</text>
</comment>
<dbReference type="SUPFAM" id="SSF101898">
    <property type="entry name" value="NHL repeat"/>
    <property type="match status" value="1"/>
</dbReference>
<dbReference type="Proteomes" id="UP000659223">
    <property type="component" value="Unassembled WGS sequence"/>
</dbReference>
<gene>
    <name evidence="1" type="ORF">GCM10010324_57150</name>
</gene>
<dbReference type="Gene3D" id="2.130.10.10">
    <property type="entry name" value="YVTN repeat-like/Quinoprotein amine dehydrogenase"/>
    <property type="match status" value="1"/>
</dbReference>
<evidence type="ECO:0000313" key="1">
    <source>
        <dbReference type="EMBL" id="GGY02734.1"/>
    </source>
</evidence>
<reference evidence="2" key="1">
    <citation type="journal article" date="2019" name="Int. J. Syst. Evol. Microbiol.">
        <title>The Global Catalogue of Microorganisms (GCM) 10K type strain sequencing project: providing services to taxonomists for standard genome sequencing and annotation.</title>
        <authorList>
            <consortium name="The Broad Institute Genomics Platform"/>
            <consortium name="The Broad Institute Genome Sequencing Center for Infectious Disease"/>
            <person name="Wu L."/>
            <person name="Ma J."/>
        </authorList>
    </citation>
    <scope>NUCLEOTIDE SEQUENCE [LARGE SCALE GENOMIC DNA]</scope>
    <source>
        <strain evidence="2">JCM 4586</strain>
    </source>
</reference>
<keyword evidence="2" id="KW-1185">Reference proteome</keyword>
<dbReference type="EMBL" id="BMUT01000014">
    <property type="protein sequence ID" value="GGY02734.1"/>
    <property type="molecule type" value="Genomic_DNA"/>
</dbReference>
<proteinExistence type="predicted"/>
<dbReference type="InterPro" id="IPR015943">
    <property type="entry name" value="WD40/YVTN_repeat-like_dom_sf"/>
</dbReference>
<protein>
    <submittedName>
        <fullName evidence="1">Uncharacterized protein</fullName>
    </submittedName>
</protein>
<accession>A0ABQ2Z2B8</accession>
<evidence type="ECO:0000313" key="2">
    <source>
        <dbReference type="Proteomes" id="UP000659223"/>
    </source>
</evidence>